<dbReference type="EMBL" id="MFYX01000145">
    <property type="protein sequence ID" value="OGK00564.1"/>
    <property type="molecule type" value="Genomic_DNA"/>
</dbReference>
<dbReference type="AlphaFoldDB" id="A0A1F7F1M6"/>
<evidence type="ECO:0008006" key="3">
    <source>
        <dbReference type="Google" id="ProtNLM"/>
    </source>
</evidence>
<dbReference type="Proteomes" id="UP000179243">
    <property type="component" value="Unassembled WGS sequence"/>
</dbReference>
<evidence type="ECO:0000313" key="2">
    <source>
        <dbReference type="Proteomes" id="UP000179243"/>
    </source>
</evidence>
<sequence length="258" mass="29306">MPMDKCLFSFAHYRSILVCAKKSYTITSFAGTTRARTKKPLIILRHDLDSSLLNAHAMAHMERSLGVRATYFIQLHSDFYSVFSLEGIALVREIASMNHEIGLHYDPAYYNAIGVNFKKGLAGDLEILESIAGQRIISVSRHLPLLAGQKETFPPQVQFNAFDPSFINGQYKYLSDSNGVFRQGCFCQHLSPKQDYCFLVHPVWWTNKGGGWKAKLAEQARKDCNAVRKRIAGKIALYDTIMASRKERDCMFRKRLGQ</sequence>
<accession>A0A1F7F1M6</accession>
<reference evidence="1 2" key="1">
    <citation type="journal article" date="2016" name="Nat. Commun.">
        <title>Thousands of microbial genomes shed light on interconnected biogeochemical processes in an aquifer system.</title>
        <authorList>
            <person name="Anantharaman K."/>
            <person name="Brown C.T."/>
            <person name="Hug L.A."/>
            <person name="Sharon I."/>
            <person name="Castelle C.J."/>
            <person name="Probst A.J."/>
            <person name="Thomas B.C."/>
            <person name="Singh A."/>
            <person name="Wilkins M.J."/>
            <person name="Karaoz U."/>
            <person name="Brodie E.L."/>
            <person name="Williams K.H."/>
            <person name="Hubbard S.S."/>
            <person name="Banfield J.F."/>
        </authorList>
    </citation>
    <scope>NUCLEOTIDE SEQUENCE [LARGE SCALE GENOMIC DNA]</scope>
</reference>
<comment type="caution">
    <text evidence="1">The sequence shown here is derived from an EMBL/GenBank/DDBJ whole genome shotgun (WGS) entry which is preliminary data.</text>
</comment>
<proteinExistence type="predicted"/>
<organism evidence="1 2">
    <name type="scientific">Candidatus Raymondbacteria bacterium RIFOXYD12_FULL_49_13</name>
    <dbReference type="NCBI Taxonomy" id="1817890"/>
    <lineage>
        <taxon>Bacteria</taxon>
        <taxon>Raymondiibacteriota</taxon>
    </lineage>
</organism>
<name>A0A1F7F1M6_UNCRA</name>
<protein>
    <recommendedName>
        <fullName evidence="3">NodB homology domain-containing protein</fullName>
    </recommendedName>
</protein>
<evidence type="ECO:0000313" key="1">
    <source>
        <dbReference type="EMBL" id="OGK00564.1"/>
    </source>
</evidence>
<gene>
    <name evidence="1" type="ORF">A2519_21835</name>
</gene>